<dbReference type="GO" id="GO:0005634">
    <property type="term" value="C:nucleus"/>
    <property type="evidence" value="ECO:0007669"/>
    <property type="project" value="TreeGrafter"/>
</dbReference>
<accession>A0A4U8UHT7</accession>
<reference evidence="6 7" key="1">
    <citation type="journal article" date="2015" name="Genome Biol.">
        <title>Comparative genomics of Steinernema reveals deeply conserved gene regulatory networks.</title>
        <authorList>
            <person name="Dillman A.R."/>
            <person name="Macchietto M."/>
            <person name="Porter C.F."/>
            <person name="Rogers A."/>
            <person name="Williams B."/>
            <person name="Antoshechkin I."/>
            <person name="Lee M.M."/>
            <person name="Goodwin Z."/>
            <person name="Lu X."/>
            <person name="Lewis E.E."/>
            <person name="Goodrich-Blair H."/>
            <person name="Stock S.P."/>
            <person name="Adams B.J."/>
            <person name="Sternberg P.W."/>
            <person name="Mortazavi A."/>
        </authorList>
    </citation>
    <scope>NUCLEOTIDE SEQUENCE [LARGE SCALE GENOMIC DNA]</scope>
    <source>
        <strain evidence="6 7">ALL</strain>
    </source>
</reference>
<dbReference type="STRING" id="34508.A0A4U8UHT7"/>
<dbReference type="OrthoDB" id="5817316at2759"/>
<protein>
    <submittedName>
        <fullName evidence="6">Uncharacterized protein</fullName>
    </submittedName>
</protein>
<dbReference type="PANTHER" id="PTHR47961:SF4">
    <property type="entry name" value="ACTIVATING SIGNAL COINTEGRATOR 1 COMPLEX SUBUNIT 3"/>
    <property type="match status" value="1"/>
</dbReference>
<evidence type="ECO:0000313" key="6">
    <source>
        <dbReference type="EMBL" id="TMS32211.1"/>
    </source>
</evidence>
<dbReference type="PANTHER" id="PTHR47961">
    <property type="entry name" value="DNA POLYMERASE THETA, PUTATIVE (AFU_ORTHOLOGUE AFUA_1G05260)-RELATED"/>
    <property type="match status" value="1"/>
</dbReference>
<dbReference type="EMBL" id="CM016762">
    <property type="protein sequence ID" value="TMS32211.1"/>
    <property type="molecule type" value="Genomic_DNA"/>
</dbReference>
<keyword evidence="2" id="KW-0378">Hydrolase</keyword>
<feature type="region of interest" description="Disordered" evidence="5">
    <location>
        <begin position="239"/>
        <end position="272"/>
    </location>
</feature>
<evidence type="ECO:0000256" key="1">
    <source>
        <dbReference type="ARBA" id="ARBA00022741"/>
    </source>
</evidence>
<dbReference type="GO" id="GO:0005524">
    <property type="term" value="F:ATP binding"/>
    <property type="evidence" value="ECO:0007669"/>
    <property type="project" value="UniProtKB-KW"/>
</dbReference>
<dbReference type="Gene3D" id="3.40.50.300">
    <property type="entry name" value="P-loop containing nucleotide triphosphate hydrolases"/>
    <property type="match status" value="2"/>
</dbReference>
<keyword evidence="7" id="KW-1185">Reference proteome</keyword>
<proteinExistence type="predicted"/>
<keyword evidence="3" id="KW-0347">Helicase</keyword>
<gene>
    <name evidence="6" type="ORF">L596_000085</name>
</gene>
<sequence length="272" mass="30430">MVGGTNGPVLEVVCSRMRYMGSQLNNGLRIVGMAAPLANATDFGHWLGCKSNVFNFAPSCRPLPLELYIQGFNLSHAPSRVAAMTKPVFSAIVRHGNKLKPKPALVFVPSLRQARITAIDLIAMGEQQKHKFLKADKEDENFQTMLGSVSDEALRGTLSYGVGYLNEGTSDKDFEIVERLFEFDAIQVVVVPSSMCYRIRMRSYLTVIMDTQFYNGSSTFTRTFPSTMSSIWWAWPTGKDERKKPNASLCARHRRRTSSRSSSTNPCQWNPT</sequence>
<evidence type="ECO:0000256" key="4">
    <source>
        <dbReference type="ARBA" id="ARBA00022840"/>
    </source>
</evidence>
<evidence type="ECO:0000256" key="5">
    <source>
        <dbReference type="SAM" id="MobiDB-lite"/>
    </source>
</evidence>
<dbReference type="AlphaFoldDB" id="A0A4U8UHT7"/>
<dbReference type="GO" id="GO:0004386">
    <property type="term" value="F:helicase activity"/>
    <property type="evidence" value="ECO:0007669"/>
    <property type="project" value="UniProtKB-KW"/>
</dbReference>
<dbReference type="InterPro" id="IPR050474">
    <property type="entry name" value="Hel308_SKI2-like"/>
</dbReference>
<evidence type="ECO:0000256" key="3">
    <source>
        <dbReference type="ARBA" id="ARBA00022806"/>
    </source>
</evidence>
<organism evidence="6 7">
    <name type="scientific">Steinernema carpocapsae</name>
    <name type="common">Entomopathogenic nematode</name>
    <dbReference type="NCBI Taxonomy" id="34508"/>
    <lineage>
        <taxon>Eukaryota</taxon>
        <taxon>Metazoa</taxon>
        <taxon>Ecdysozoa</taxon>
        <taxon>Nematoda</taxon>
        <taxon>Chromadorea</taxon>
        <taxon>Rhabditida</taxon>
        <taxon>Tylenchina</taxon>
        <taxon>Panagrolaimomorpha</taxon>
        <taxon>Strongyloidoidea</taxon>
        <taxon>Steinernematidae</taxon>
        <taxon>Steinernema</taxon>
    </lineage>
</organism>
<reference evidence="6 7" key="2">
    <citation type="journal article" date="2019" name="G3 (Bethesda)">
        <title>Hybrid Assembly of the Genome of the Entomopathogenic Nematode Steinernema carpocapsae Identifies the X-Chromosome.</title>
        <authorList>
            <person name="Serra L."/>
            <person name="Macchietto M."/>
            <person name="Macias-Munoz A."/>
            <person name="McGill C.J."/>
            <person name="Rodriguez I.M."/>
            <person name="Rodriguez B."/>
            <person name="Murad R."/>
            <person name="Mortazavi A."/>
        </authorList>
    </citation>
    <scope>NUCLEOTIDE SEQUENCE [LARGE SCALE GENOMIC DNA]</scope>
    <source>
        <strain evidence="6 7">ALL</strain>
    </source>
</reference>
<dbReference type="EMBL" id="AZBU02000001">
    <property type="protein sequence ID" value="TMS32211.1"/>
    <property type="molecule type" value="Genomic_DNA"/>
</dbReference>
<comment type="caution">
    <text evidence="6">The sequence shown here is derived from an EMBL/GenBank/DDBJ whole genome shotgun (WGS) entry which is preliminary data.</text>
</comment>
<evidence type="ECO:0000256" key="2">
    <source>
        <dbReference type="ARBA" id="ARBA00022801"/>
    </source>
</evidence>
<dbReference type="InterPro" id="IPR027417">
    <property type="entry name" value="P-loop_NTPase"/>
</dbReference>
<keyword evidence="4" id="KW-0067">ATP-binding</keyword>
<keyword evidence="1" id="KW-0547">Nucleotide-binding</keyword>
<dbReference type="Proteomes" id="UP000298663">
    <property type="component" value="Chromosome X"/>
</dbReference>
<name>A0A4U8UHT7_STECR</name>
<dbReference type="GO" id="GO:0016787">
    <property type="term" value="F:hydrolase activity"/>
    <property type="evidence" value="ECO:0007669"/>
    <property type="project" value="UniProtKB-KW"/>
</dbReference>
<dbReference type="SUPFAM" id="SSF52540">
    <property type="entry name" value="P-loop containing nucleoside triphosphate hydrolases"/>
    <property type="match status" value="1"/>
</dbReference>
<evidence type="ECO:0000313" key="7">
    <source>
        <dbReference type="Proteomes" id="UP000298663"/>
    </source>
</evidence>